<evidence type="ECO:0000256" key="2">
    <source>
        <dbReference type="SAM" id="MobiDB-lite"/>
    </source>
</evidence>
<dbReference type="InterPro" id="IPR028994">
    <property type="entry name" value="Integrin_alpha_N"/>
</dbReference>
<gene>
    <name evidence="3" type="ORF">WCD41_24480</name>
</gene>
<dbReference type="Proteomes" id="UP001370100">
    <property type="component" value="Unassembled WGS sequence"/>
</dbReference>
<dbReference type="PANTHER" id="PTHR44103:SF1">
    <property type="entry name" value="PROPROTEIN CONVERTASE P"/>
    <property type="match status" value="1"/>
</dbReference>
<dbReference type="SUPFAM" id="SSF55486">
    <property type="entry name" value="Metalloproteases ('zincins'), catalytic domain"/>
    <property type="match status" value="1"/>
</dbReference>
<accession>A0ABU8NB76</accession>
<evidence type="ECO:0000313" key="4">
    <source>
        <dbReference type="Proteomes" id="UP001370100"/>
    </source>
</evidence>
<keyword evidence="4" id="KW-1185">Reference proteome</keyword>
<protein>
    <submittedName>
        <fullName evidence="3">FG-GAP-like repeat-containing protein</fullName>
    </submittedName>
</protein>
<evidence type="ECO:0000256" key="1">
    <source>
        <dbReference type="ARBA" id="ARBA00022729"/>
    </source>
</evidence>
<feature type="compositionally biased region" description="Low complexity" evidence="2">
    <location>
        <begin position="72"/>
        <end position="84"/>
    </location>
</feature>
<dbReference type="RefSeq" id="WP_337717405.1">
    <property type="nucleotide sequence ID" value="NZ_JBBEGL010000007.1"/>
</dbReference>
<feature type="region of interest" description="Disordered" evidence="2">
    <location>
        <begin position="1"/>
        <end position="27"/>
    </location>
</feature>
<dbReference type="PANTHER" id="PTHR44103">
    <property type="entry name" value="PROPROTEIN CONVERTASE P"/>
    <property type="match status" value="1"/>
</dbReference>
<keyword evidence="1" id="KW-0732">Signal</keyword>
<dbReference type="EMBL" id="JBBEGL010000007">
    <property type="protein sequence ID" value="MEJ2889641.1"/>
    <property type="molecule type" value="Genomic_DNA"/>
</dbReference>
<evidence type="ECO:0000313" key="3">
    <source>
        <dbReference type="EMBL" id="MEJ2889641.1"/>
    </source>
</evidence>
<organism evidence="3 4">
    <name type="scientific">Actinomycetospora aeridis</name>
    <dbReference type="NCBI Taxonomy" id="3129231"/>
    <lineage>
        <taxon>Bacteria</taxon>
        <taxon>Bacillati</taxon>
        <taxon>Actinomycetota</taxon>
        <taxon>Actinomycetes</taxon>
        <taxon>Pseudonocardiales</taxon>
        <taxon>Pseudonocardiaceae</taxon>
        <taxon>Actinomycetospora</taxon>
    </lineage>
</organism>
<dbReference type="InterPro" id="IPR013517">
    <property type="entry name" value="FG-GAP"/>
</dbReference>
<dbReference type="Pfam" id="PF13517">
    <property type="entry name" value="FG-GAP_3"/>
    <property type="match status" value="1"/>
</dbReference>
<proteinExistence type="predicted"/>
<dbReference type="SUPFAM" id="SSF69318">
    <property type="entry name" value="Integrin alpha N-terminal domain"/>
    <property type="match status" value="2"/>
</dbReference>
<feature type="compositionally biased region" description="Low complexity" evidence="2">
    <location>
        <begin position="8"/>
        <end position="22"/>
    </location>
</feature>
<reference evidence="3 4" key="1">
    <citation type="submission" date="2024-03" db="EMBL/GenBank/DDBJ databases">
        <title>Actinomycetospora sp. OC33-EN06, a novel actinomycete isolated from wild orchid (Aerides multiflora).</title>
        <authorList>
            <person name="Suriyachadkun C."/>
        </authorList>
    </citation>
    <scope>NUCLEOTIDE SEQUENCE [LARGE SCALE GENOMIC DNA]</scope>
    <source>
        <strain evidence="3 4">OC33-EN06</strain>
    </source>
</reference>
<feature type="region of interest" description="Disordered" evidence="2">
    <location>
        <begin position="47"/>
        <end position="84"/>
    </location>
</feature>
<comment type="caution">
    <text evidence="3">The sequence shown here is derived from an EMBL/GenBank/DDBJ whole genome shotgun (WGS) entry which is preliminary data.</text>
</comment>
<name>A0ABU8NB76_9PSEU</name>
<sequence>MGASSRKAATQGAGAAAAAAVAPELTDPTEVEELGLAAFRLRESDEFRSAKRHRPRQGEAWDMVGCTPEPPTSTARTAAAPGTAEGAAEAAAGAAAPTSSYLEGSVAVGIVIVDGPGAQAFTAAERTKVVAEVQNGLGYFASVNPIAGISFTYDVRHVTLTLPANPSAADLEGYWRDPAMAALGYSADWSGVRAYVEHIRTQFGTTWAYCGFFTKYPLPHFAFASIGGPRLVMDYNNDGWGPDNIDRVFAHETGHVFGCPDEYAASGCDCGGSWGRFGLPNSNCENCAPEGGVPCLMRSNTFGLCLYTPGHLGWAPKLVINDLGYNAGGWRVDQHPRFLADTDGDGRADIVGFGNAGVLVSRSLGGGAFEALKLVINDFGYNAGGWRVDRHPRFLADTTGDGKADVVGFGDAGVYVSRSLGGGTFEALKLVIGNFGQNAGGWRVDRHPRLLADTTGDGRADVVGFGDAGVYVSRSLGGGTFTAPQLVISNFGHNAGGWRVDRHPRFLADTTGDRCADVVGFGDAGVYVSLSLGNGTFSAPQLAISDFGYNSGWRVDRHPRFLADTSGDGRADVVGFGDAGVYVSRSLGGGTFEAPKLVISNFGYNAGGWRVDRHPRFLADTTGDGRADVVGFGDAGVYVSRSLASGTFESPKLVVGNFAYTAGGWRVDRHPRLLADTTGDGKADIVGFGDAGVYLSGLWPSNLTP</sequence>